<feature type="transmembrane region" description="Helical" evidence="9">
    <location>
        <begin position="183"/>
        <end position="200"/>
    </location>
</feature>
<comment type="caution">
    <text evidence="12">The sequence shown here is derived from an EMBL/GenBank/DDBJ whole genome shotgun (WGS) entry which is preliminary data.</text>
</comment>
<dbReference type="Gene3D" id="3.40.50.300">
    <property type="entry name" value="P-loop containing nucleotide triphosphate hydrolases"/>
    <property type="match status" value="1"/>
</dbReference>
<dbReference type="InterPro" id="IPR039421">
    <property type="entry name" value="Type_1_exporter"/>
</dbReference>
<keyword evidence="7 9" id="KW-1133">Transmembrane helix</keyword>
<dbReference type="SMART" id="SM00382">
    <property type="entry name" value="AAA"/>
    <property type="match status" value="1"/>
</dbReference>
<evidence type="ECO:0000259" key="11">
    <source>
        <dbReference type="PROSITE" id="PS50929"/>
    </source>
</evidence>
<feature type="domain" description="ABC transmembrane type-1" evidence="11">
    <location>
        <begin position="42"/>
        <end position="329"/>
    </location>
</feature>
<gene>
    <name evidence="12" type="ORF">E6H01_05745</name>
</gene>
<dbReference type="InterPro" id="IPR003593">
    <property type="entry name" value="AAA+_ATPase"/>
</dbReference>
<dbReference type="PROSITE" id="PS00211">
    <property type="entry name" value="ABC_TRANSPORTER_1"/>
    <property type="match status" value="1"/>
</dbReference>
<feature type="transmembrane region" description="Helical" evidence="9">
    <location>
        <begin position="154"/>
        <end position="177"/>
    </location>
</feature>
<evidence type="ECO:0000256" key="9">
    <source>
        <dbReference type="SAM" id="Phobius"/>
    </source>
</evidence>
<dbReference type="PROSITE" id="PS50893">
    <property type="entry name" value="ABC_TRANSPORTER_2"/>
    <property type="match status" value="1"/>
</dbReference>
<feature type="transmembrane region" description="Helical" evidence="9">
    <location>
        <begin position="81"/>
        <end position="105"/>
    </location>
</feature>
<dbReference type="InterPro" id="IPR036640">
    <property type="entry name" value="ABC1_TM_sf"/>
</dbReference>
<evidence type="ECO:0000256" key="5">
    <source>
        <dbReference type="ARBA" id="ARBA00022741"/>
    </source>
</evidence>
<dbReference type="GO" id="GO:0005886">
    <property type="term" value="C:plasma membrane"/>
    <property type="evidence" value="ECO:0007669"/>
    <property type="project" value="UniProtKB-SubCell"/>
</dbReference>
<dbReference type="InterPro" id="IPR003439">
    <property type="entry name" value="ABC_transporter-like_ATP-bd"/>
</dbReference>
<keyword evidence="8 9" id="KW-0472">Membrane</keyword>
<keyword evidence="6 12" id="KW-0067">ATP-binding</keyword>
<dbReference type="PANTHER" id="PTHR43394:SF1">
    <property type="entry name" value="ATP-BINDING CASSETTE SUB-FAMILY B MEMBER 10, MITOCHONDRIAL"/>
    <property type="match status" value="1"/>
</dbReference>
<accession>A0A537L529</accession>
<evidence type="ECO:0000256" key="4">
    <source>
        <dbReference type="ARBA" id="ARBA00022692"/>
    </source>
</evidence>
<dbReference type="Proteomes" id="UP000319353">
    <property type="component" value="Unassembled WGS sequence"/>
</dbReference>
<evidence type="ECO:0000313" key="13">
    <source>
        <dbReference type="Proteomes" id="UP000319353"/>
    </source>
</evidence>
<dbReference type="EMBL" id="VBAL01000064">
    <property type="protein sequence ID" value="TMJ03100.1"/>
    <property type="molecule type" value="Genomic_DNA"/>
</dbReference>
<dbReference type="SUPFAM" id="SSF90123">
    <property type="entry name" value="ABC transporter transmembrane region"/>
    <property type="match status" value="1"/>
</dbReference>
<dbReference type="AlphaFoldDB" id="A0A537L529"/>
<evidence type="ECO:0000256" key="1">
    <source>
        <dbReference type="ARBA" id="ARBA00004651"/>
    </source>
</evidence>
<evidence type="ECO:0000313" key="12">
    <source>
        <dbReference type="EMBL" id="TMJ03100.1"/>
    </source>
</evidence>
<dbReference type="GO" id="GO:0005524">
    <property type="term" value="F:ATP binding"/>
    <property type="evidence" value="ECO:0007669"/>
    <property type="project" value="UniProtKB-KW"/>
</dbReference>
<protein>
    <submittedName>
        <fullName evidence="12">ABC transporter ATP-binding protein</fullName>
    </submittedName>
</protein>
<keyword evidence="2" id="KW-0813">Transport</keyword>
<feature type="domain" description="ABC transporter" evidence="10">
    <location>
        <begin position="364"/>
        <end position="604"/>
    </location>
</feature>
<comment type="subcellular location">
    <subcellularLocation>
        <location evidence="1">Cell membrane</location>
        <topology evidence="1">Multi-pass membrane protein</topology>
    </subcellularLocation>
</comment>
<dbReference type="FunFam" id="3.40.50.300:FF:000221">
    <property type="entry name" value="Multidrug ABC transporter ATP-binding protein"/>
    <property type="match status" value="1"/>
</dbReference>
<dbReference type="GO" id="GO:0015421">
    <property type="term" value="F:ABC-type oligopeptide transporter activity"/>
    <property type="evidence" value="ECO:0007669"/>
    <property type="project" value="TreeGrafter"/>
</dbReference>
<dbReference type="InterPro" id="IPR011527">
    <property type="entry name" value="ABC1_TM_dom"/>
</dbReference>
<evidence type="ECO:0000259" key="10">
    <source>
        <dbReference type="PROSITE" id="PS50893"/>
    </source>
</evidence>
<dbReference type="SUPFAM" id="SSF52540">
    <property type="entry name" value="P-loop containing nucleoside triphosphate hydrolases"/>
    <property type="match status" value="1"/>
</dbReference>
<dbReference type="PROSITE" id="PS50929">
    <property type="entry name" value="ABC_TM1F"/>
    <property type="match status" value="1"/>
</dbReference>
<proteinExistence type="predicted"/>
<dbReference type="Gene3D" id="1.20.1560.10">
    <property type="entry name" value="ABC transporter type 1, transmembrane domain"/>
    <property type="match status" value="1"/>
</dbReference>
<name>A0A537L529_9BACT</name>
<evidence type="ECO:0000256" key="3">
    <source>
        <dbReference type="ARBA" id="ARBA00022475"/>
    </source>
</evidence>
<dbReference type="GO" id="GO:0016887">
    <property type="term" value="F:ATP hydrolysis activity"/>
    <property type="evidence" value="ECO:0007669"/>
    <property type="project" value="InterPro"/>
</dbReference>
<evidence type="ECO:0000256" key="6">
    <source>
        <dbReference type="ARBA" id="ARBA00022840"/>
    </source>
</evidence>
<organism evidence="12 13">
    <name type="scientific">Candidatus Segetimicrobium genomatis</name>
    <dbReference type="NCBI Taxonomy" id="2569760"/>
    <lineage>
        <taxon>Bacteria</taxon>
        <taxon>Bacillati</taxon>
        <taxon>Candidatus Sysuimicrobiota</taxon>
        <taxon>Candidatus Sysuimicrobiia</taxon>
        <taxon>Candidatus Sysuimicrobiales</taxon>
        <taxon>Candidatus Segetimicrobiaceae</taxon>
        <taxon>Candidatus Segetimicrobium</taxon>
    </lineage>
</organism>
<evidence type="ECO:0000256" key="8">
    <source>
        <dbReference type="ARBA" id="ARBA00023136"/>
    </source>
</evidence>
<dbReference type="PANTHER" id="PTHR43394">
    <property type="entry name" value="ATP-DEPENDENT PERMEASE MDL1, MITOCHONDRIAL"/>
    <property type="match status" value="1"/>
</dbReference>
<sequence length="623" mass="69526">MRPERKSLKPMLHDPALKLSYMLRVFGLIWTAARGWTVAWGILLAVQGLMPVALVYLTKPLVDGLQATVGRGTTWESVRPVLMVAVGIGGILLLTELLKVCLAWIGTAQSELVQDHITDLIHAKSASVDLAFYETPDFYDHLYRARGDASNRPLALLESSGSLVQNSITLIAMAAVLIPYGTWLPPALLVSTLPAFYVVVRTSRRYHDWWKHTTTERRRSQYLGVVLTEAWHAGEVRLFGLAGYFRNAYRELRGRLRTERLALLRDQSLSRVGAEVVALLVSAATIAWMVWRAFLGHATLGDIALFYQAFQRGQGLMRALLTNVGQIYTNGLFLVNLFEFLDLETRIVDPPNPLPAPATLKEGIRFRNVTFRYPGTDRVALRDFSVTIPAGRTVAIVGANGAGKTTLLKLLCRFYDPESGQIEIDGIDLRDLSLTQLRRMITVMFQLPVPYQDTARQNIAMGNLEAEKDLSTIEAAARDAGAHEVIAPLPKGYHTLLGKWFAEGTELSAGEWQRVAMARAYLRQSEIIILDEPTSFMDSWAEAEWFERFRALARGRTAIIITHRLTIAMRADVIHVMRYGQIVESGSHQDLLARPGLYSQSWRAQVESASQSSETQATPLVNS</sequence>
<reference evidence="12 13" key="1">
    <citation type="journal article" date="2019" name="Nat. Microbiol.">
        <title>Mediterranean grassland soil C-N compound turnover is dependent on rainfall and depth, and is mediated by genomically divergent microorganisms.</title>
        <authorList>
            <person name="Diamond S."/>
            <person name="Andeer P.F."/>
            <person name="Li Z."/>
            <person name="Crits-Christoph A."/>
            <person name="Burstein D."/>
            <person name="Anantharaman K."/>
            <person name="Lane K.R."/>
            <person name="Thomas B.C."/>
            <person name="Pan C."/>
            <person name="Northen T.R."/>
            <person name="Banfield J.F."/>
        </authorList>
    </citation>
    <scope>NUCLEOTIDE SEQUENCE [LARGE SCALE GENOMIC DNA]</scope>
    <source>
        <strain evidence="12">NP_4</strain>
    </source>
</reference>
<keyword evidence="5" id="KW-0547">Nucleotide-binding</keyword>
<evidence type="ECO:0000256" key="2">
    <source>
        <dbReference type="ARBA" id="ARBA00022448"/>
    </source>
</evidence>
<keyword evidence="3" id="KW-1003">Cell membrane</keyword>
<dbReference type="InterPro" id="IPR027417">
    <property type="entry name" value="P-loop_NTPase"/>
</dbReference>
<dbReference type="Pfam" id="PF00005">
    <property type="entry name" value="ABC_tran"/>
    <property type="match status" value="1"/>
</dbReference>
<feature type="transmembrane region" description="Helical" evidence="9">
    <location>
        <begin position="272"/>
        <end position="291"/>
    </location>
</feature>
<dbReference type="InterPro" id="IPR017871">
    <property type="entry name" value="ABC_transporter-like_CS"/>
</dbReference>
<evidence type="ECO:0000256" key="7">
    <source>
        <dbReference type="ARBA" id="ARBA00022989"/>
    </source>
</evidence>
<keyword evidence="4 9" id="KW-0812">Transmembrane</keyword>